<keyword evidence="4" id="KW-1185">Reference proteome</keyword>
<sequence>MPFIEESDLLELHKDIDKAQIINERLLDQIKVKNRELKRSRIQRNLFAAITVLFLIGALAITSFTIGLTSNPNQAQTLPNMAWVSDSLDMVNKRLATLRKQNEELSLVKEFYLAKEFIEKEKIYSVQVKAFIDKNFNLAPQALTNTILVKNNPFYAYSLGNFETLEEARKFREELVNMGFTDAFVASYQDGKRIAIEDPN</sequence>
<comment type="caution">
    <text evidence="3">The sequence shown here is derived from an EMBL/GenBank/DDBJ whole genome shotgun (WGS) entry which is preliminary data.</text>
</comment>
<protein>
    <submittedName>
        <fullName evidence="3">SPOR domain-containing protein</fullName>
    </submittedName>
</protein>
<feature type="transmembrane region" description="Helical" evidence="2">
    <location>
        <begin position="46"/>
        <end position="68"/>
    </location>
</feature>
<evidence type="ECO:0000256" key="1">
    <source>
        <dbReference type="SAM" id="Coils"/>
    </source>
</evidence>
<dbReference type="RefSeq" id="WP_252740046.1">
    <property type="nucleotide sequence ID" value="NZ_JAMXIB010000001.1"/>
</dbReference>
<evidence type="ECO:0000313" key="3">
    <source>
        <dbReference type="EMBL" id="MCO5723676.1"/>
    </source>
</evidence>
<reference evidence="3 4" key="1">
    <citation type="submission" date="2022-06" db="EMBL/GenBank/DDBJ databases">
        <authorList>
            <person name="Xuan X."/>
        </authorList>
    </citation>
    <scope>NUCLEOTIDE SEQUENCE [LARGE SCALE GENOMIC DNA]</scope>
    <source>
        <strain evidence="3 4">2V75</strain>
    </source>
</reference>
<accession>A0ABT1AUG6</accession>
<keyword evidence="2" id="KW-0812">Transmembrane</keyword>
<evidence type="ECO:0000313" key="4">
    <source>
        <dbReference type="Proteomes" id="UP001206312"/>
    </source>
</evidence>
<organism evidence="3 4">
    <name type="scientific">Robiginitalea marina</name>
    <dbReference type="NCBI Taxonomy" id="2954105"/>
    <lineage>
        <taxon>Bacteria</taxon>
        <taxon>Pseudomonadati</taxon>
        <taxon>Bacteroidota</taxon>
        <taxon>Flavobacteriia</taxon>
        <taxon>Flavobacteriales</taxon>
        <taxon>Flavobacteriaceae</taxon>
        <taxon>Robiginitalea</taxon>
    </lineage>
</organism>
<dbReference type="EMBL" id="JAMXIB010000001">
    <property type="protein sequence ID" value="MCO5723676.1"/>
    <property type="molecule type" value="Genomic_DNA"/>
</dbReference>
<name>A0ABT1AUG6_9FLAO</name>
<keyword evidence="1" id="KW-0175">Coiled coil</keyword>
<keyword evidence="2" id="KW-1133">Transmembrane helix</keyword>
<keyword evidence="2" id="KW-0472">Membrane</keyword>
<proteinExistence type="predicted"/>
<evidence type="ECO:0000256" key="2">
    <source>
        <dbReference type="SAM" id="Phobius"/>
    </source>
</evidence>
<feature type="coiled-coil region" evidence="1">
    <location>
        <begin position="16"/>
        <end position="43"/>
    </location>
</feature>
<dbReference type="Proteomes" id="UP001206312">
    <property type="component" value="Unassembled WGS sequence"/>
</dbReference>
<gene>
    <name evidence="3" type="ORF">NG653_02325</name>
</gene>